<name>A0A9N9QP99_9CUCU</name>
<dbReference type="EMBL" id="OU892280">
    <property type="protein sequence ID" value="CAG9767961.1"/>
    <property type="molecule type" value="Genomic_DNA"/>
</dbReference>
<feature type="compositionally biased region" description="Acidic residues" evidence="1">
    <location>
        <begin position="144"/>
        <end position="166"/>
    </location>
</feature>
<evidence type="ECO:0000313" key="2">
    <source>
        <dbReference type="EMBL" id="CAG9767961.1"/>
    </source>
</evidence>
<feature type="region of interest" description="Disordered" evidence="1">
    <location>
        <begin position="26"/>
        <end position="178"/>
    </location>
</feature>
<keyword evidence="3" id="KW-1185">Reference proteome</keyword>
<proteinExistence type="predicted"/>
<reference evidence="2" key="1">
    <citation type="submission" date="2022-01" db="EMBL/GenBank/DDBJ databases">
        <authorList>
            <person name="King R."/>
        </authorList>
    </citation>
    <scope>NUCLEOTIDE SEQUENCE</scope>
</reference>
<organism evidence="2 3">
    <name type="scientific">Ceutorhynchus assimilis</name>
    <name type="common">cabbage seed weevil</name>
    <dbReference type="NCBI Taxonomy" id="467358"/>
    <lineage>
        <taxon>Eukaryota</taxon>
        <taxon>Metazoa</taxon>
        <taxon>Ecdysozoa</taxon>
        <taxon>Arthropoda</taxon>
        <taxon>Hexapoda</taxon>
        <taxon>Insecta</taxon>
        <taxon>Pterygota</taxon>
        <taxon>Neoptera</taxon>
        <taxon>Endopterygota</taxon>
        <taxon>Coleoptera</taxon>
        <taxon>Polyphaga</taxon>
        <taxon>Cucujiformia</taxon>
        <taxon>Curculionidae</taxon>
        <taxon>Ceutorhynchinae</taxon>
        <taxon>Ceutorhynchus</taxon>
    </lineage>
</organism>
<sequence>MLALWYTVLSYRDTIWDKLSSKKTPTAEETAIVCPLPPKKIEPPSKIPLAESPTAKQKAIDCPLPPKKIEPPSQIPVAEPPKSQRPLPTSPPQPTSSIPKPIAQQKKDSPRVPSPDLFFEEPLYDFEHDELPRAPSPHLYVADPLDDFEYEDGSDSSEPDDDEDSVLDMPQFQSDRGC</sequence>
<protein>
    <submittedName>
        <fullName evidence="2">Uncharacterized protein</fullName>
    </submittedName>
</protein>
<dbReference type="AlphaFoldDB" id="A0A9N9QP99"/>
<accession>A0A9N9QP99</accession>
<evidence type="ECO:0000256" key="1">
    <source>
        <dbReference type="SAM" id="MobiDB-lite"/>
    </source>
</evidence>
<evidence type="ECO:0000313" key="3">
    <source>
        <dbReference type="Proteomes" id="UP001152799"/>
    </source>
</evidence>
<gene>
    <name evidence="2" type="ORF">CEUTPL_LOCUS8513</name>
</gene>
<dbReference type="Proteomes" id="UP001152799">
    <property type="component" value="Chromosome 4"/>
</dbReference>